<dbReference type="EMBL" id="AGNL01036050">
    <property type="protein sequence ID" value="EJK54291.1"/>
    <property type="molecule type" value="Genomic_DNA"/>
</dbReference>
<accession>K0RZT6</accession>
<protein>
    <submittedName>
        <fullName evidence="2">Uncharacterized protein</fullName>
    </submittedName>
</protein>
<sequence length="507" mass="53166">MIASNIALTLLLAVANGKNKLALGLDASSQFDQVSQDEQVTSTVDNFLHNNTGKRKSLRGFDGVNTNALERSSHLVGVSTGAHVGANGAGGDDKIFAVERMLQDCSTPSWHPQYSGGWDAGHCAFEATCNSPGYASELTCCKSAYAGQISGYCLSQLEAPPTTSPTTSDLTVNFWYPGTQRMEEGLGYMSTSHHLYLPQLECCKTSFGGQMSGACLSQLESPPTTSPTTAGNIGSLYYPDYNTAWPDAGCINVLPVPSGRPTYASHLACCKGAYGGQVSGVCLSQLDSPPTMSPTSVGGLDVYYPDYNTAWDKAACVNTRPMPSGRPAYSTMLACCKGSYAGQTSGYCLSQLDSPPTTSPTSSDYTADFWYPDYSSDWSDAGCLNSLPLPFSTGGRPTYTTNAACCSAAYGGQVSKACLCSMASPPAGCPTPSPDPATTTTVPATVSVFDYACRMRALQALTNFFTLIIEYIQTVPATTTTVPATTTTVPATTTTTVQSTTTTVPAT</sequence>
<dbReference type="AlphaFoldDB" id="K0RZT6"/>
<reference evidence="2 3" key="1">
    <citation type="journal article" date="2012" name="Genome Biol.">
        <title>Genome and low-iron response of an oceanic diatom adapted to chronic iron limitation.</title>
        <authorList>
            <person name="Lommer M."/>
            <person name="Specht M."/>
            <person name="Roy A.S."/>
            <person name="Kraemer L."/>
            <person name="Andreson R."/>
            <person name="Gutowska M.A."/>
            <person name="Wolf J."/>
            <person name="Bergner S.V."/>
            <person name="Schilhabel M.B."/>
            <person name="Klostermeier U.C."/>
            <person name="Beiko R.G."/>
            <person name="Rosenstiel P."/>
            <person name="Hippler M."/>
            <person name="Laroche J."/>
        </authorList>
    </citation>
    <scope>NUCLEOTIDE SEQUENCE [LARGE SCALE GENOMIC DNA]</scope>
    <source>
        <strain evidence="2 3">CCMP1005</strain>
    </source>
</reference>
<feature type="signal peptide" evidence="1">
    <location>
        <begin position="1"/>
        <end position="17"/>
    </location>
</feature>
<name>K0RZT6_THAOC</name>
<evidence type="ECO:0000313" key="3">
    <source>
        <dbReference type="Proteomes" id="UP000266841"/>
    </source>
</evidence>
<proteinExistence type="predicted"/>
<feature type="chain" id="PRO_5003839595" evidence="1">
    <location>
        <begin position="18"/>
        <end position="507"/>
    </location>
</feature>
<gene>
    <name evidence="2" type="ORF">THAOC_26098</name>
</gene>
<comment type="caution">
    <text evidence="2">The sequence shown here is derived from an EMBL/GenBank/DDBJ whole genome shotgun (WGS) entry which is preliminary data.</text>
</comment>
<feature type="non-terminal residue" evidence="2">
    <location>
        <position position="507"/>
    </location>
</feature>
<evidence type="ECO:0000313" key="2">
    <source>
        <dbReference type="EMBL" id="EJK54291.1"/>
    </source>
</evidence>
<keyword evidence="3" id="KW-1185">Reference proteome</keyword>
<keyword evidence="1" id="KW-0732">Signal</keyword>
<evidence type="ECO:0000256" key="1">
    <source>
        <dbReference type="SAM" id="SignalP"/>
    </source>
</evidence>
<organism evidence="2 3">
    <name type="scientific">Thalassiosira oceanica</name>
    <name type="common">Marine diatom</name>
    <dbReference type="NCBI Taxonomy" id="159749"/>
    <lineage>
        <taxon>Eukaryota</taxon>
        <taxon>Sar</taxon>
        <taxon>Stramenopiles</taxon>
        <taxon>Ochrophyta</taxon>
        <taxon>Bacillariophyta</taxon>
        <taxon>Coscinodiscophyceae</taxon>
        <taxon>Thalassiosirophycidae</taxon>
        <taxon>Thalassiosirales</taxon>
        <taxon>Thalassiosiraceae</taxon>
        <taxon>Thalassiosira</taxon>
    </lineage>
</organism>
<dbReference type="Proteomes" id="UP000266841">
    <property type="component" value="Unassembled WGS sequence"/>
</dbReference>
<dbReference type="eggNOG" id="ENOG502STWU">
    <property type="taxonomic scope" value="Eukaryota"/>
</dbReference>